<evidence type="ECO:0000313" key="2">
    <source>
        <dbReference type="EMBL" id="AHK22279.1"/>
    </source>
</evidence>
<evidence type="ECO:0000313" key="3">
    <source>
        <dbReference type="Proteomes" id="UP000019450"/>
    </source>
</evidence>
<dbReference type="AlphaFoldDB" id="W8GER1"/>
<dbReference type="Pfam" id="PF02481">
    <property type="entry name" value="DNA_processg_A"/>
    <property type="match status" value="1"/>
</dbReference>
<dbReference type="EMBL" id="CP006932">
    <property type="protein sequence ID" value="AHK22279.1"/>
    <property type="molecule type" value="Genomic_DNA"/>
</dbReference>
<organism evidence="2 3">
    <name type="scientific">Candidatus Hepatoplasma crinochetorum Av</name>
    <dbReference type="NCBI Taxonomy" id="1427984"/>
    <lineage>
        <taxon>Bacteria</taxon>
        <taxon>Bacillati</taxon>
        <taxon>Mycoplasmatota</taxon>
        <taxon>Mollicutes</taxon>
        <taxon>Candidatus Hepatoplasmataceae</taxon>
        <taxon>Candidatus Hepatoplasma</taxon>
    </lineage>
</organism>
<dbReference type="KEGG" id="hcr:X271_00171"/>
<feature type="domain" description="Smf/DprA SLOG" evidence="1">
    <location>
        <begin position="46"/>
        <end position="249"/>
    </location>
</feature>
<dbReference type="HOGENOM" id="CLU_029601_3_4_14"/>
<dbReference type="eggNOG" id="COG0758">
    <property type="taxonomic scope" value="Bacteria"/>
</dbReference>
<dbReference type="Gene3D" id="3.40.50.450">
    <property type="match status" value="1"/>
</dbReference>
<dbReference type="InterPro" id="IPR057666">
    <property type="entry name" value="DrpA_SLOG"/>
</dbReference>
<gene>
    <name evidence="2" type="ORF">X271_00171</name>
</gene>
<dbReference type="RefSeq" id="WP_025208581.1">
    <property type="nucleotide sequence ID" value="NZ_CP006932.1"/>
</dbReference>
<accession>W8GER1</accession>
<protein>
    <submittedName>
        <fullName evidence="2">DNA protecting protein DprA</fullName>
    </submittedName>
</protein>
<sequence>MREILLYFSVKYYGNWDKIYNALKAKENIDYSLYKQIINRYKRKKYVTIIDENYPKNLKNIAFPPFVLYYQGNFDLLMKEKIIWIFGAEIPETKYKEIYNLKLEFDQKDITLIIGQSNFFENIFLKNCNLKKMILIKDSGIDSQIIIDFELEKKILNNNSLIISESPDYILPTKKQWYKSNKIKIGLSNGIFLYNTRKEKDIFNVISHVILENKKIYCYFNHFFDNNLNFELIKHGGIEINNIGELIKKWQKN</sequence>
<dbReference type="Proteomes" id="UP000019450">
    <property type="component" value="Chromosome"/>
</dbReference>
<dbReference type="GO" id="GO:0009294">
    <property type="term" value="P:DNA-mediated transformation"/>
    <property type="evidence" value="ECO:0007669"/>
    <property type="project" value="InterPro"/>
</dbReference>
<reference evidence="2 3" key="1">
    <citation type="journal article" date="2014" name="Genome Biol. Evol.">
        <title>Phylogenomics of "Candidatus Hepatoplasma crinochetorum," a Lineage of Mollicutes Associated with Noninsect Arthropods.</title>
        <authorList>
            <person name="Leclercq S."/>
            <person name="Dittmer J."/>
            <person name="Bouchon D."/>
            <person name="Cordaux R."/>
        </authorList>
    </citation>
    <scope>NUCLEOTIDE SEQUENCE [LARGE SCALE GENOMIC DNA]</scope>
    <source>
        <strain evidence="2 3">Av</strain>
    </source>
</reference>
<evidence type="ECO:0000259" key="1">
    <source>
        <dbReference type="Pfam" id="PF02481"/>
    </source>
</evidence>
<dbReference type="OrthoDB" id="9785707at2"/>
<proteinExistence type="predicted"/>
<dbReference type="STRING" id="1427984.X271_00171"/>
<keyword evidence="3" id="KW-1185">Reference proteome</keyword>
<name>W8GER1_9MOLU</name>